<dbReference type="InterPro" id="IPR006674">
    <property type="entry name" value="HD_domain"/>
</dbReference>
<dbReference type="CDD" id="cd04876">
    <property type="entry name" value="ACT_RelA-SpoT"/>
    <property type="match status" value="1"/>
</dbReference>
<dbReference type="PANTHER" id="PTHR21262">
    <property type="entry name" value="GUANOSINE-3',5'-BIS DIPHOSPHATE 3'-PYROPHOSPHOHYDROLASE"/>
    <property type="match status" value="1"/>
</dbReference>
<evidence type="ECO:0000259" key="7">
    <source>
        <dbReference type="PROSITE" id="PS51831"/>
    </source>
</evidence>
<dbReference type="GO" id="GO:0015969">
    <property type="term" value="P:guanosine tetraphosphate metabolic process"/>
    <property type="evidence" value="ECO:0007669"/>
    <property type="project" value="InterPro"/>
</dbReference>
<evidence type="ECO:0000256" key="3">
    <source>
        <dbReference type="ARBA" id="ARBA00048244"/>
    </source>
</evidence>
<evidence type="ECO:0000259" key="8">
    <source>
        <dbReference type="PROSITE" id="PS51880"/>
    </source>
</evidence>
<dbReference type="SUPFAM" id="SSF55021">
    <property type="entry name" value="ACT-like"/>
    <property type="match status" value="1"/>
</dbReference>
<dbReference type="InterPro" id="IPR004095">
    <property type="entry name" value="TGS"/>
</dbReference>
<dbReference type="NCBIfam" id="TIGR00691">
    <property type="entry name" value="spoT_relA"/>
    <property type="match status" value="1"/>
</dbReference>
<name>A0A939BP48_9FIRM</name>
<organism evidence="9 10">
    <name type="scientific">Halanaerobacter jeridensis</name>
    <dbReference type="NCBI Taxonomy" id="706427"/>
    <lineage>
        <taxon>Bacteria</taxon>
        <taxon>Bacillati</taxon>
        <taxon>Bacillota</taxon>
        <taxon>Clostridia</taxon>
        <taxon>Halanaerobiales</taxon>
        <taxon>Halobacteroidaceae</taxon>
        <taxon>Halanaerobacter</taxon>
    </lineage>
</organism>
<keyword evidence="5" id="KW-0175">Coiled coil</keyword>
<dbReference type="Pfam" id="PF13291">
    <property type="entry name" value="ACT_4"/>
    <property type="match status" value="1"/>
</dbReference>
<comment type="caution">
    <text evidence="9">The sequence shown here is derived from an EMBL/GenBank/DDBJ whole genome shotgun (WGS) entry which is preliminary data.</text>
</comment>
<feature type="domain" description="TGS" evidence="8">
    <location>
        <begin position="384"/>
        <end position="445"/>
    </location>
</feature>
<dbReference type="FunFam" id="3.10.20.30:FF:000002">
    <property type="entry name" value="GTP pyrophosphokinase (RelA/SpoT)"/>
    <property type="match status" value="1"/>
</dbReference>
<evidence type="ECO:0000256" key="4">
    <source>
        <dbReference type="RuleBase" id="RU003847"/>
    </source>
</evidence>
<dbReference type="Gene3D" id="3.30.70.260">
    <property type="match status" value="1"/>
</dbReference>
<comment type="function">
    <text evidence="4">In eubacteria ppGpp (guanosine 3'-diphosphate 5'-diphosphate) is a mediator of the stringent response that coordinates a variety of cellular activities in response to changes in nutritional abundance.</text>
</comment>
<dbReference type="InterPro" id="IPR002912">
    <property type="entry name" value="ACT_dom"/>
</dbReference>
<dbReference type="FunFam" id="1.10.3210.10:FF:000001">
    <property type="entry name" value="GTP pyrophosphokinase RelA"/>
    <property type="match status" value="1"/>
</dbReference>
<dbReference type="FunFam" id="3.30.460.10:FF:000001">
    <property type="entry name" value="GTP pyrophosphokinase RelA"/>
    <property type="match status" value="1"/>
</dbReference>
<comment type="catalytic activity">
    <reaction evidence="3">
        <text>GTP + ATP = guanosine 3'-diphosphate 5'-triphosphate + AMP</text>
        <dbReference type="Rhea" id="RHEA:22088"/>
        <dbReference type="ChEBI" id="CHEBI:30616"/>
        <dbReference type="ChEBI" id="CHEBI:37565"/>
        <dbReference type="ChEBI" id="CHEBI:142410"/>
        <dbReference type="ChEBI" id="CHEBI:456215"/>
        <dbReference type="EC" id="2.7.6.5"/>
    </reaction>
</comment>
<dbReference type="AlphaFoldDB" id="A0A939BP48"/>
<dbReference type="InterPro" id="IPR045865">
    <property type="entry name" value="ACT-like_dom_sf"/>
</dbReference>
<evidence type="ECO:0000313" key="9">
    <source>
        <dbReference type="EMBL" id="MBM7556283.1"/>
    </source>
</evidence>
<dbReference type="PANTHER" id="PTHR21262:SF31">
    <property type="entry name" value="GTP PYROPHOSPHOKINASE"/>
    <property type="match status" value="1"/>
</dbReference>
<dbReference type="InterPro" id="IPR033655">
    <property type="entry name" value="TGS_RelA/SpoT"/>
</dbReference>
<evidence type="ECO:0000256" key="1">
    <source>
        <dbReference type="ARBA" id="ARBA00004976"/>
    </source>
</evidence>
<dbReference type="PROSITE" id="PS51671">
    <property type="entry name" value="ACT"/>
    <property type="match status" value="1"/>
</dbReference>
<dbReference type="CDD" id="cd01668">
    <property type="entry name" value="TGS_RSH"/>
    <property type="match status" value="1"/>
</dbReference>
<keyword evidence="9" id="KW-0808">Transferase</keyword>
<dbReference type="Proteomes" id="UP000774000">
    <property type="component" value="Unassembled WGS sequence"/>
</dbReference>
<dbReference type="GO" id="GO:0008728">
    <property type="term" value="F:GTP diphosphokinase activity"/>
    <property type="evidence" value="ECO:0007669"/>
    <property type="project" value="UniProtKB-EC"/>
</dbReference>
<dbReference type="Gene3D" id="3.10.20.30">
    <property type="match status" value="1"/>
</dbReference>
<dbReference type="EMBL" id="JAFBDQ010000004">
    <property type="protein sequence ID" value="MBM7556283.1"/>
    <property type="molecule type" value="Genomic_DNA"/>
</dbReference>
<gene>
    <name evidence="9" type="ORF">JOC47_001119</name>
</gene>
<dbReference type="InterPro" id="IPR012675">
    <property type="entry name" value="Beta-grasp_dom_sf"/>
</dbReference>
<dbReference type="InterPro" id="IPR043519">
    <property type="entry name" value="NT_sf"/>
</dbReference>
<dbReference type="InterPro" id="IPR003607">
    <property type="entry name" value="HD/PDEase_dom"/>
</dbReference>
<dbReference type="Pfam" id="PF13328">
    <property type="entry name" value="HD_4"/>
    <property type="match status" value="1"/>
</dbReference>
<dbReference type="SMART" id="SM00471">
    <property type="entry name" value="HDc"/>
    <property type="match status" value="1"/>
</dbReference>
<dbReference type="InterPro" id="IPR004811">
    <property type="entry name" value="RelA/Spo_fam"/>
</dbReference>
<dbReference type="Gene3D" id="1.10.3210.10">
    <property type="entry name" value="Hypothetical protein af1432"/>
    <property type="match status" value="1"/>
</dbReference>
<reference evidence="9" key="1">
    <citation type="submission" date="2021-01" db="EMBL/GenBank/DDBJ databases">
        <title>Genomic Encyclopedia of Type Strains, Phase IV (KMG-IV): sequencing the most valuable type-strain genomes for metagenomic binning, comparative biology and taxonomic classification.</title>
        <authorList>
            <person name="Goeker M."/>
        </authorList>
    </citation>
    <scope>NUCLEOTIDE SEQUENCE</scope>
    <source>
        <strain evidence="9">DSM 23230</strain>
    </source>
</reference>
<dbReference type="SUPFAM" id="SSF81301">
    <property type="entry name" value="Nucleotidyltransferase"/>
    <property type="match status" value="1"/>
</dbReference>
<dbReference type="CDD" id="cd05399">
    <property type="entry name" value="NT_Rel-Spo_like"/>
    <property type="match status" value="1"/>
</dbReference>
<dbReference type="PROSITE" id="PS51880">
    <property type="entry name" value="TGS"/>
    <property type="match status" value="1"/>
</dbReference>
<dbReference type="Pfam" id="PF19296">
    <property type="entry name" value="RelA_AH_RIS"/>
    <property type="match status" value="1"/>
</dbReference>
<dbReference type="EC" id="2.7.6.5" evidence="2"/>
<dbReference type="InterPro" id="IPR007685">
    <property type="entry name" value="RelA_SpoT"/>
</dbReference>
<dbReference type="SUPFAM" id="SSF109604">
    <property type="entry name" value="HD-domain/PDEase-like"/>
    <property type="match status" value="1"/>
</dbReference>
<dbReference type="SUPFAM" id="SSF81271">
    <property type="entry name" value="TGS-like"/>
    <property type="match status" value="1"/>
</dbReference>
<dbReference type="Pfam" id="PF02824">
    <property type="entry name" value="TGS"/>
    <property type="match status" value="1"/>
</dbReference>
<feature type="coiled-coil region" evidence="5">
    <location>
        <begin position="194"/>
        <end position="221"/>
    </location>
</feature>
<dbReference type="RefSeq" id="WP_204701033.1">
    <property type="nucleotide sequence ID" value="NZ_JAFBDQ010000004.1"/>
</dbReference>
<proteinExistence type="inferred from homology"/>
<feature type="domain" description="ACT" evidence="6">
    <location>
        <begin position="647"/>
        <end position="721"/>
    </location>
</feature>
<dbReference type="InterPro" id="IPR012676">
    <property type="entry name" value="TGS-like"/>
</dbReference>
<keyword evidence="10" id="KW-1185">Reference proteome</keyword>
<protein>
    <recommendedName>
        <fullName evidence="2">GTP diphosphokinase</fullName>
        <ecNumber evidence="2">2.7.6.5</ecNumber>
    </recommendedName>
</protein>
<dbReference type="Gene3D" id="3.30.460.10">
    <property type="entry name" value="Beta Polymerase, domain 2"/>
    <property type="match status" value="1"/>
</dbReference>
<sequence length="722" mass="83439">MSLDKLLTEIQSYIDDPDIELVKEAYYYAKKVHRGQDRVSGEPFVTHPLRVARIMAELKLDLTSISAALLHDTVEDTEATLEDIREKFGSEIEVLVNGVTKLNKINFESKEEHQAESLRKMFLAMAKDIRVVLIKLADRLHNMRTLNYLREEKRKQKATETIEIYAPLAHRLGISQLKWELEDLSFRYLEPEKYKELSNKVAKNREEREAYIERINRQLNEKLGEVGIEAEIYGRPKHLYSIYQKMVNKNKRFDEIYDLTALRVIVDTVKECYEVLGIIHDLWSPMPGRIKDYVAMPKSNMYQSLHTTVVTSQGETLEIQIRTWEMHRTAEYGIAAHWRYKDGKPQDENFEKKISWLRQLLEWQRDLTDAKEFMETLKIDLFEDEVFAFTPQGDVVSLPKDATPIDFAYNIHTEVGHNCIGAKANGNMVPLEYRVQNGDIIEILTNSNSGPSRDWLDFVQTSRAKSKIKRWFKHQRKEEVAAKGKEMLQKELKKRNINIKEEEKESKLKEIAPELGVSNLEGLYSAIGYDKVSIEKVIHELEPATKEQEEKTPQSELQELRKKHQIKKDQSANQGVKVKGMDDLLVRIAKCCNPVPGDEIGGYITRGRGVSIHRTDCPNFEELEDKEPERIIDVEWYVDKDNSYQVELEVKALDKHSLLNDVTKAISEEGVNITEVDARTSDDSIAHINLGIHISSLDHMNKIIDKLEAIDGVLKVRRANPS</sequence>
<comment type="similarity">
    <text evidence="4">Belongs to the relA/spoT family.</text>
</comment>
<dbReference type="InterPro" id="IPR045600">
    <property type="entry name" value="RelA/SpoT_AH_RIS"/>
</dbReference>
<comment type="pathway">
    <text evidence="1">Purine metabolism; ppGpp biosynthesis; ppGpp from GTP: step 1/2.</text>
</comment>
<dbReference type="CDD" id="cd00077">
    <property type="entry name" value="HDc"/>
    <property type="match status" value="1"/>
</dbReference>
<dbReference type="PROSITE" id="PS51831">
    <property type="entry name" value="HD"/>
    <property type="match status" value="1"/>
</dbReference>
<evidence type="ECO:0000313" key="10">
    <source>
        <dbReference type="Proteomes" id="UP000774000"/>
    </source>
</evidence>
<dbReference type="Pfam" id="PF04607">
    <property type="entry name" value="RelA_SpoT"/>
    <property type="match status" value="1"/>
</dbReference>
<evidence type="ECO:0000256" key="2">
    <source>
        <dbReference type="ARBA" id="ARBA00013251"/>
    </source>
</evidence>
<evidence type="ECO:0000256" key="5">
    <source>
        <dbReference type="SAM" id="Coils"/>
    </source>
</evidence>
<dbReference type="SMART" id="SM00954">
    <property type="entry name" value="RelA_SpoT"/>
    <property type="match status" value="1"/>
</dbReference>
<dbReference type="GO" id="GO:0005886">
    <property type="term" value="C:plasma membrane"/>
    <property type="evidence" value="ECO:0007669"/>
    <property type="project" value="TreeGrafter"/>
</dbReference>
<evidence type="ECO:0000259" key="6">
    <source>
        <dbReference type="PROSITE" id="PS51671"/>
    </source>
</evidence>
<feature type="domain" description="HD" evidence="7">
    <location>
        <begin position="44"/>
        <end position="143"/>
    </location>
</feature>
<accession>A0A939BP48</accession>